<keyword evidence="1" id="KW-0479">Metal-binding</keyword>
<dbReference type="PANTHER" id="PTHR13857:SF42">
    <property type="entry name" value="SINGLE-STRANDED DNA CYTOSINE DEAMINASE-LIKE"/>
    <property type="match status" value="1"/>
</dbReference>
<evidence type="ECO:0000313" key="5">
    <source>
        <dbReference type="Proteomes" id="UP001178461"/>
    </source>
</evidence>
<dbReference type="AlphaFoldDB" id="A0AA35P192"/>
<gene>
    <name evidence="4" type="ORF">PODLI_1B003495</name>
</gene>
<dbReference type="GO" id="GO:0005634">
    <property type="term" value="C:nucleus"/>
    <property type="evidence" value="ECO:0007669"/>
    <property type="project" value="TreeGrafter"/>
</dbReference>
<dbReference type="GO" id="GO:0003723">
    <property type="term" value="F:RNA binding"/>
    <property type="evidence" value="ECO:0007669"/>
    <property type="project" value="TreeGrafter"/>
</dbReference>
<dbReference type="PANTHER" id="PTHR13857">
    <property type="entry name" value="MRNA EDITING ENZYME"/>
    <property type="match status" value="1"/>
</dbReference>
<reference evidence="4" key="1">
    <citation type="submission" date="2022-12" db="EMBL/GenBank/DDBJ databases">
        <authorList>
            <person name="Alioto T."/>
            <person name="Alioto T."/>
            <person name="Gomez Garrido J."/>
        </authorList>
    </citation>
    <scope>NUCLEOTIDE SEQUENCE</scope>
</reference>
<sequence>MDTLSAVPTPATYQGGFVEQQKHSRIDSSATHCSYGGSLLKVSGLELSEEMPFFLKKLCPKEDFQEDFDNTKIRKTTLLLFSFKKEEKLIWEIWGHVYNEPGGKHAEVLVLDYIEDQIAENITKENYELNLFVSYTPCHACSVRIKSFMEKNSGICMEIKASRPYYFDREGEQKGLHLLKSSGVSIKMMNKSDYEECFALFVHPSENFTPWSDLDEQSKKNAIYLDTLLKQEEENDKMIDSDSISARTTQLGAQENSKPDLPLDGHCQSPAMERNQLSEPETPQKLNRSPGTRAAVSGIKRKLDFPED</sequence>
<dbReference type="Gene3D" id="3.40.140.10">
    <property type="entry name" value="Cytidine Deaminase, domain 2"/>
    <property type="match status" value="1"/>
</dbReference>
<dbReference type="InterPro" id="IPR016192">
    <property type="entry name" value="APOBEC/CMP_deaminase_Zn-bd"/>
</dbReference>
<evidence type="ECO:0000256" key="2">
    <source>
        <dbReference type="ARBA" id="ARBA00022801"/>
    </source>
</evidence>
<dbReference type="GO" id="GO:0005737">
    <property type="term" value="C:cytoplasm"/>
    <property type="evidence" value="ECO:0007669"/>
    <property type="project" value="TreeGrafter"/>
</dbReference>
<dbReference type="EMBL" id="OX395129">
    <property type="protein sequence ID" value="CAI5771851.1"/>
    <property type="molecule type" value="Genomic_DNA"/>
</dbReference>
<accession>A0AA35P192</accession>
<keyword evidence="5" id="KW-1185">Reference proteome</keyword>
<dbReference type="Proteomes" id="UP001178461">
    <property type="component" value="Chromosome 4"/>
</dbReference>
<proteinExistence type="predicted"/>
<evidence type="ECO:0000313" key="4">
    <source>
        <dbReference type="EMBL" id="CAI5771851.1"/>
    </source>
</evidence>
<feature type="compositionally biased region" description="Polar residues" evidence="3">
    <location>
        <begin position="275"/>
        <end position="290"/>
    </location>
</feature>
<dbReference type="PROSITE" id="PS00903">
    <property type="entry name" value="CYT_DCMP_DEAMINASES_1"/>
    <property type="match status" value="1"/>
</dbReference>
<dbReference type="GO" id="GO:0008270">
    <property type="term" value="F:zinc ion binding"/>
    <property type="evidence" value="ECO:0007669"/>
    <property type="project" value="InterPro"/>
</dbReference>
<evidence type="ECO:0000256" key="1">
    <source>
        <dbReference type="ARBA" id="ARBA00022723"/>
    </source>
</evidence>
<protein>
    <submittedName>
        <fullName evidence="4">DNA dC</fullName>
    </submittedName>
</protein>
<dbReference type="GO" id="GO:0004126">
    <property type="term" value="F:cytidine deaminase activity"/>
    <property type="evidence" value="ECO:0007669"/>
    <property type="project" value="TreeGrafter"/>
</dbReference>
<dbReference type="GO" id="GO:0016554">
    <property type="term" value="P:cytidine to uridine editing"/>
    <property type="evidence" value="ECO:0007669"/>
    <property type="project" value="TreeGrafter"/>
</dbReference>
<dbReference type="Pfam" id="PF18772">
    <property type="entry name" value="APOBEC2"/>
    <property type="match status" value="1"/>
</dbReference>
<organism evidence="4 5">
    <name type="scientific">Podarcis lilfordi</name>
    <name type="common">Lilford's wall lizard</name>
    <dbReference type="NCBI Taxonomy" id="74358"/>
    <lineage>
        <taxon>Eukaryota</taxon>
        <taxon>Metazoa</taxon>
        <taxon>Chordata</taxon>
        <taxon>Craniata</taxon>
        <taxon>Vertebrata</taxon>
        <taxon>Euteleostomi</taxon>
        <taxon>Lepidosauria</taxon>
        <taxon>Squamata</taxon>
        <taxon>Bifurcata</taxon>
        <taxon>Unidentata</taxon>
        <taxon>Episquamata</taxon>
        <taxon>Laterata</taxon>
        <taxon>Lacertibaenia</taxon>
        <taxon>Lacertidae</taxon>
        <taxon>Podarcis</taxon>
    </lineage>
</organism>
<name>A0AA35P192_9SAUR</name>
<keyword evidence="2" id="KW-0378">Hydrolase</keyword>
<evidence type="ECO:0000256" key="3">
    <source>
        <dbReference type="SAM" id="MobiDB-lite"/>
    </source>
</evidence>
<dbReference type="InterPro" id="IPR050610">
    <property type="entry name" value="APOBEC_Cyt_Deaminase"/>
</dbReference>
<feature type="region of interest" description="Disordered" evidence="3">
    <location>
        <begin position="249"/>
        <end position="308"/>
    </location>
</feature>